<dbReference type="InterPro" id="IPR005333">
    <property type="entry name" value="Transcription_factor_TCP"/>
</dbReference>
<dbReference type="AlphaFoldDB" id="A0AAQ3KLP5"/>
<evidence type="ECO:0000256" key="4">
    <source>
        <dbReference type="ARBA" id="ARBA00023163"/>
    </source>
</evidence>
<evidence type="ECO:0000256" key="5">
    <source>
        <dbReference type="ARBA" id="ARBA00023242"/>
    </source>
</evidence>
<keyword evidence="5" id="KW-0539">Nucleus</keyword>
<proteinExistence type="predicted"/>
<evidence type="ECO:0000259" key="7">
    <source>
        <dbReference type="PROSITE" id="PS51369"/>
    </source>
</evidence>
<feature type="region of interest" description="Disordered" evidence="6">
    <location>
        <begin position="1"/>
        <end position="24"/>
    </location>
</feature>
<evidence type="ECO:0000256" key="2">
    <source>
        <dbReference type="ARBA" id="ARBA00023015"/>
    </source>
</evidence>
<dbReference type="PANTHER" id="PTHR31072">
    <property type="entry name" value="TRANSCRIPTION FACTOR TCP4-RELATED"/>
    <property type="match status" value="1"/>
</dbReference>
<keyword evidence="2" id="KW-0805">Transcription regulation</keyword>
<dbReference type="PROSITE" id="PS51369">
    <property type="entry name" value="TCP"/>
    <property type="match status" value="1"/>
</dbReference>
<name>A0AAQ3KLP5_9LILI</name>
<evidence type="ECO:0000313" key="9">
    <source>
        <dbReference type="Proteomes" id="UP001327560"/>
    </source>
</evidence>
<dbReference type="GO" id="GO:0003700">
    <property type="term" value="F:DNA-binding transcription factor activity"/>
    <property type="evidence" value="ECO:0007669"/>
    <property type="project" value="InterPro"/>
</dbReference>
<keyword evidence="9" id="KW-1185">Reference proteome</keyword>
<gene>
    <name evidence="8" type="ORF">Cni_G19658</name>
</gene>
<evidence type="ECO:0000256" key="1">
    <source>
        <dbReference type="ARBA" id="ARBA00004123"/>
    </source>
</evidence>
<sequence>MVARSSSLICRGSSRRPSGTPARIATPRWTAAAAGSACRPFAHVAHVFQLTRELGHKTDGETIEWLLQQAESAVIAATGTGTIPASFTSLNISLRNSGSSISVPSHFRGVNHHFGGAAALRIHNELGALQQLCLPGILRPPPALTCPQRRRLPNSPSAATGETRRRCRP</sequence>
<dbReference type="EMBL" id="CP136895">
    <property type="protein sequence ID" value="WOL10899.1"/>
    <property type="molecule type" value="Genomic_DNA"/>
</dbReference>
<reference evidence="8 9" key="1">
    <citation type="submission" date="2023-10" db="EMBL/GenBank/DDBJ databases">
        <title>Chromosome-scale genome assembly provides insights into flower coloration mechanisms of Canna indica.</title>
        <authorList>
            <person name="Li C."/>
        </authorList>
    </citation>
    <scope>NUCLEOTIDE SEQUENCE [LARGE SCALE GENOMIC DNA]</scope>
    <source>
        <tissue evidence="8">Flower</tissue>
    </source>
</reference>
<dbReference type="GO" id="GO:0005634">
    <property type="term" value="C:nucleus"/>
    <property type="evidence" value="ECO:0007669"/>
    <property type="project" value="UniProtKB-SubCell"/>
</dbReference>
<dbReference type="InterPro" id="IPR017887">
    <property type="entry name" value="TF_TCP_subgr"/>
</dbReference>
<dbReference type="PANTHER" id="PTHR31072:SF170">
    <property type="entry name" value="TRANSCRIPTION FACTOR TCP15-RELATED"/>
    <property type="match status" value="1"/>
</dbReference>
<feature type="domain" description="TCP" evidence="7">
    <location>
        <begin position="1"/>
        <end position="77"/>
    </location>
</feature>
<keyword evidence="3" id="KW-0238">DNA-binding</keyword>
<keyword evidence="4" id="KW-0804">Transcription</keyword>
<dbReference type="GO" id="GO:0043565">
    <property type="term" value="F:sequence-specific DNA binding"/>
    <property type="evidence" value="ECO:0007669"/>
    <property type="project" value="TreeGrafter"/>
</dbReference>
<evidence type="ECO:0000256" key="3">
    <source>
        <dbReference type="ARBA" id="ARBA00023125"/>
    </source>
</evidence>
<dbReference type="Pfam" id="PF03634">
    <property type="entry name" value="TCP"/>
    <property type="match status" value="1"/>
</dbReference>
<comment type="subcellular location">
    <subcellularLocation>
        <location evidence="1">Nucleus</location>
    </subcellularLocation>
</comment>
<accession>A0AAQ3KLP5</accession>
<organism evidence="8 9">
    <name type="scientific">Canna indica</name>
    <name type="common">Indian-shot</name>
    <dbReference type="NCBI Taxonomy" id="4628"/>
    <lineage>
        <taxon>Eukaryota</taxon>
        <taxon>Viridiplantae</taxon>
        <taxon>Streptophyta</taxon>
        <taxon>Embryophyta</taxon>
        <taxon>Tracheophyta</taxon>
        <taxon>Spermatophyta</taxon>
        <taxon>Magnoliopsida</taxon>
        <taxon>Liliopsida</taxon>
        <taxon>Zingiberales</taxon>
        <taxon>Cannaceae</taxon>
        <taxon>Canna</taxon>
    </lineage>
</organism>
<protein>
    <submittedName>
        <fullName evidence="8">Transcription factor TCP15-like</fullName>
    </submittedName>
</protein>
<dbReference type="Proteomes" id="UP001327560">
    <property type="component" value="Chromosome 6"/>
</dbReference>
<evidence type="ECO:0000256" key="6">
    <source>
        <dbReference type="SAM" id="MobiDB-lite"/>
    </source>
</evidence>
<evidence type="ECO:0000313" key="8">
    <source>
        <dbReference type="EMBL" id="WOL10899.1"/>
    </source>
</evidence>
<feature type="region of interest" description="Disordered" evidence="6">
    <location>
        <begin position="145"/>
        <end position="169"/>
    </location>
</feature>